<dbReference type="AlphaFoldDB" id="A0AAV3RFT3"/>
<keyword evidence="3" id="KW-1185">Reference proteome</keyword>
<dbReference type="EMBL" id="BAABME010027229">
    <property type="protein sequence ID" value="GAA0175252.1"/>
    <property type="molecule type" value="Genomic_DNA"/>
</dbReference>
<comment type="caution">
    <text evidence="2">The sequence shown here is derived from an EMBL/GenBank/DDBJ whole genome shotgun (WGS) entry which is preliminary data.</text>
</comment>
<proteinExistence type="predicted"/>
<feature type="region of interest" description="Disordered" evidence="1">
    <location>
        <begin position="66"/>
        <end position="89"/>
    </location>
</feature>
<protein>
    <submittedName>
        <fullName evidence="2">Uncharacterized protein</fullName>
    </submittedName>
</protein>
<name>A0AAV3RFT3_LITER</name>
<dbReference type="Proteomes" id="UP001454036">
    <property type="component" value="Unassembled WGS sequence"/>
</dbReference>
<evidence type="ECO:0000313" key="2">
    <source>
        <dbReference type="EMBL" id="GAA0175252.1"/>
    </source>
</evidence>
<reference evidence="2 3" key="1">
    <citation type="submission" date="2024-01" db="EMBL/GenBank/DDBJ databases">
        <title>The complete chloroplast genome sequence of Lithospermum erythrorhizon: insights into the phylogenetic relationship among Boraginaceae species and the maternal lineages of purple gromwells.</title>
        <authorList>
            <person name="Okada T."/>
            <person name="Watanabe K."/>
        </authorList>
    </citation>
    <scope>NUCLEOTIDE SEQUENCE [LARGE SCALE GENOMIC DNA]</scope>
</reference>
<organism evidence="2 3">
    <name type="scientific">Lithospermum erythrorhizon</name>
    <name type="common">Purple gromwell</name>
    <name type="synonym">Lithospermum officinale var. erythrorhizon</name>
    <dbReference type="NCBI Taxonomy" id="34254"/>
    <lineage>
        <taxon>Eukaryota</taxon>
        <taxon>Viridiplantae</taxon>
        <taxon>Streptophyta</taxon>
        <taxon>Embryophyta</taxon>
        <taxon>Tracheophyta</taxon>
        <taxon>Spermatophyta</taxon>
        <taxon>Magnoliopsida</taxon>
        <taxon>eudicotyledons</taxon>
        <taxon>Gunneridae</taxon>
        <taxon>Pentapetalae</taxon>
        <taxon>asterids</taxon>
        <taxon>lamiids</taxon>
        <taxon>Boraginales</taxon>
        <taxon>Boraginaceae</taxon>
        <taxon>Boraginoideae</taxon>
        <taxon>Lithospermeae</taxon>
        <taxon>Lithospermum</taxon>
    </lineage>
</organism>
<accession>A0AAV3RFT3</accession>
<sequence length="89" mass="10222">MNTVVYITNRLPQPRLGFVSPFKRLKNVMPTVNYFRVFGYEASSWWANKAVLPDTHELEEKLHNKLQLDSSLDGSNEVESDEPKTPIDA</sequence>
<evidence type="ECO:0000256" key="1">
    <source>
        <dbReference type="SAM" id="MobiDB-lite"/>
    </source>
</evidence>
<evidence type="ECO:0000313" key="3">
    <source>
        <dbReference type="Proteomes" id="UP001454036"/>
    </source>
</evidence>
<gene>
    <name evidence="2" type="ORF">LIER_41877</name>
</gene>